<gene>
    <name evidence="1" type="ORF">A6R68_13750</name>
</gene>
<comment type="caution">
    <text evidence="1">The sequence shown here is derived from an EMBL/GenBank/DDBJ whole genome shotgun (WGS) entry which is preliminary data.</text>
</comment>
<feature type="non-terminal residue" evidence="1">
    <location>
        <position position="85"/>
    </location>
</feature>
<reference evidence="1 2" key="1">
    <citation type="submission" date="2016-06" db="EMBL/GenBank/DDBJ databases">
        <title>The Draft Genome Sequence and Annotation of the Desert Woodrat Neotoma lepida.</title>
        <authorList>
            <person name="Campbell M."/>
            <person name="Oakeson K.F."/>
            <person name="Yandell M."/>
            <person name="Halpert J.R."/>
            <person name="Dearing D."/>
        </authorList>
    </citation>
    <scope>NUCLEOTIDE SEQUENCE [LARGE SCALE GENOMIC DNA]</scope>
    <source>
        <strain evidence="1">417</strain>
        <tissue evidence="1">Liver</tissue>
    </source>
</reference>
<evidence type="ECO:0000313" key="2">
    <source>
        <dbReference type="Proteomes" id="UP000092124"/>
    </source>
</evidence>
<name>A0A1A6H099_NEOLE</name>
<dbReference type="EMBL" id="LZPO01055760">
    <property type="protein sequence ID" value="OBS71674.1"/>
    <property type="molecule type" value="Genomic_DNA"/>
</dbReference>
<organism evidence="1 2">
    <name type="scientific">Neotoma lepida</name>
    <name type="common">Desert woodrat</name>
    <dbReference type="NCBI Taxonomy" id="56216"/>
    <lineage>
        <taxon>Eukaryota</taxon>
        <taxon>Metazoa</taxon>
        <taxon>Chordata</taxon>
        <taxon>Craniata</taxon>
        <taxon>Vertebrata</taxon>
        <taxon>Euteleostomi</taxon>
        <taxon>Mammalia</taxon>
        <taxon>Eutheria</taxon>
        <taxon>Euarchontoglires</taxon>
        <taxon>Glires</taxon>
        <taxon>Rodentia</taxon>
        <taxon>Myomorpha</taxon>
        <taxon>Muroidea</taxon>
        <taxon>Cricetidae</taxon>
        <taxon>Neotominae</taxon>
        <taxon>Neotoma</taxon>
    </lineage>
</organism>
<feature type="non-terminal residue" evidence="1">
    <location>
        <position position="1"/>
    </location>
</feature>
<sequence>SERGTLDTSKYFLLWVKISEDLKNPEVLQVPTQLLESLAHRDLQSLTSSDLGPNGYFRPSLRGTARARKKLEEAMKALELGWRME</sequence>
<keyword evidence="2" id="KW-1185">Reference proteome</keyword>
<dbReference type="Proteomes" id="UP000092124">
    <property type="component" value="Unassembled WGS sequence"/>
</dbReference>
<protein>
    <submittedName>
        <fullName evidence="1">Uncharacterized protein</fullName>
    </submittedName>
</protein>
<evidence type="ECO:0000313" key="1">
    <source>
        <dbReference type="EMBL" id="OBS71674.1"/>
    </source>
</evidence>
<proteinExistence type="predicted"/>
<accession>A0A1A6H099</accession>
<dbReference type="AlphaFoldDB" id="A0A1A6H099"/>